<evidence type="ECO:0000313" key="1">
    <source>
        <dbReference type="EMBL" id="PRD12611.1"/>
    </source>
</evidence>
<protein>
    <submittedName>
        <fullName evidence="1">DUF4222 domain-containing protein</fullName>
    </submittedName>
</protein>
<dbReference type="AlphaFoldDB" id="A0A2S9I4B6"/>
<gene>
    <name evidence="1" type="ORF">CQW29_25585</name>
</gene>
<reference evidence="1 2" key="1">
    <citation type="submission" date="2017-10" db="EMBL/GenBank/DDBJ databases">
        <title>Draft genome of two endophytic bacteria isolated from 'guarana' Paullinia cupana (Mart.) Ducke.</title>
        <authorList>
            <person name="Siqueira K.A."/>
            <person name="Liotti R.G."/>
            <person name="Mendes T.A."/>
            <person name="Soares M.A."/>
        </authorList>
    </citation>
    <scope>NUCLEOTIDE SEQUENCE [LARGE SCALE GENOMIC DNA]</scope>
    <source>
        <strain evidence="1 2">342</strain>
    </source>
</reference>
<dbReference type="Pfam" id="PF13973">
    <property type="entry name" value="DUF4222"/>
    <property type="match status" value="1"/>
</dbReference>
<dbReference type="Proteomes" id="UP000239181">
    <property type="component" value="Unassembled WGS sequence"/>
</dbReference>
<sequence length="54" mass="6710">MTELNRIYRDPRGVLVRVVRWDAEKQQVIYLREGYEHECMQPLELFRKKFTRVL</sequence>
<dbReference type="OrthoDB" id="6419134at2"/>
<comment type="caution">
    <text evidence="1">The sequence shown here is derived from an EMBL/GenBank/DDBJ whole genome shotgun (WGS) entry which is preliminary data.</text>
</comment>
<keyword evidence="2" id="KW-1185">Reference proteome</keyword>
<proteinExistence type="predicted"/>
<dbReference type="RefSeq" id="WP_105595576.1">
    <property type="nucleotide sequence ID" value="NZ_PDET01000029.1"/>
</dbReference>
<dbReference type="EMBL" id="PDET01000029">
    <property type="protein sequence ID" value="PRD12611.1"/>
    <property type="molecule type" value="Genomic_DNA"/>
</dbReference>
<evidence type="ECO:0000313" key="2">
    <source>
        <dbReference type="Proteomes" id="UP000239181"/>
    </source>
</evidence>
<accession>A0A2S9I4B6</accession>
<name>A0A2S9I4B6_9GAMM</name>
<organism evidence="1 2">
    <name type="scientific">Pantoea coffeiphila</name>
    <dbReference type="NCBI Taxonomy" id="1465635"/>
    <lineage>
        <taxon>Bacteria</taxon>
        <taxon>Pseudomonadati</taxon>
        <taxon>Pseudomonadota</taxon>
        <taxon>Gammaproteobacteria</taxon>
        <taxon>Enterobacterales</taxon>
        <taxon>Erwiniaceae</taxon>
        <taxon>Pantoea</taxon>
    </lineage>
</organism>
<dbReference type="InterPro" id="IPR025317">
    <property type="entry name" value="DUF4222"/>
</dbReference>